<dbReference type="Proteomes" id="UP000094379">
    <property type="component" value="Unassembled WGS sequence"/>
</dbReference>
<protein>
    <submittedName>
        <fullName evidence="3">FAD dependent oxidoreductase</fullName>
    </submittedName>
</protein>
<dbReference type="RefSeq" id="WP_069297018.1">
    <property type="nucleotide sequence ID" value="NZ_MCRI01000054.1"/>
</dbReference>
<dbReference type="PATRIC" id="fig|291169.3.peg.2688"/>
<evidence type="ECO:0000313" key="3">
    <source>
        <dbReference type="EMBL" id="ODN65554.1"/>
    </source>
</evidence>
<gene>
    <name evidence="3" type="ORF">A9E74_02663</name>
</gene>
<accession>A0A1E3GNE3</accession>
<name>A0A1E3GNE3_9GAMM</name>
<sequence>MSQNIITADVVIVGAGIAGLWLHNRLSQLGYHCLLLENQKIGHAQTLSAQGIIHGGSKYALNGILSNAAQTISGMPARWKACLQGNGEIDLSKVNVFTEHQLLWSTQSLSSKMVSFFASKALQSRMQNIPKSERSGLFAHEGFKGALYQLDEPVLDVGSLLEALITPYAATILKTPDSTPEWKKQDGQITAMRFGDELEIQAQQFVLTSGEGTGELLESLQLSKPKMQKRPLQMLLCKAKDPANPLPQIYAHSLGSGSKPIATISSHPDKTGNIVWYLGGNIAEEGVGKDPDKLIDEARALLKQILPWFTLPELEWTTHNVNRAEPKQSGFSRPDSAYVSSHNNLHIAWPTKLALSPDLADKVIGALAKQKMQKTAHPEQHILPLAQLAEPLWDRAFTK</sequence>
<organism evidence="3 4">
    <name type="scientific">Methylophaga muralis</name>
    <dbReference type="NCBI Taxonomy" id="291169"/>
    <lineage>
        <taxon>Bacteria</taxon>
        <taxon>Pseudomonadati</taxon>
        <taxon>Pseudomonadota</taxon>
        <taxon>Gammaproteobacteria</taxon>
        <taxon>Thiotrichales</taxon>
        <taxon>Piscirickettsiaceae</taxon>
        <taxon>Methylophaga</taxon>
    </lineage>
</organism>
<dbReference type="GO" id="GO:0005737">
    <property type="term" value="C:cytoplasm"/>
    <property type="evidence" value="ECO:0007669"/>
    <property type="project" value="TreeGrafter"/>
</dbReference>
<reference evidence="3 4" key="1">
    <citation type="submission" date="2016-07" db="EMBL/GenBank/DDBJ databases">
        <title>Draft Genome Sequence of Methylophaga muralis Bur 1.</title>
        <authorList>
            <person name="Vasilenko O.V."/>
            <person name="Doronina N.V."/>
            <person name="Shmareva M.N."/>
            <person name="Tarlachkov S.V."/>
            <person name="Mustakhimov I."/>
            <person name="Trotsenko Y.A."/>
        </authorList>
    </citation>
    <scope>NUCLEOTIDE SEQUENCE [LARGE SCALE GENOMIC DNA]</scope>
    <source>
        <strain evidence="3 4">Bur 1</strain>
    </source>
</reference>
<dbReference type="PANTHER" id="PTHR13847:SF289">
    <property type="entry name" value="GLYCINE OXIDASE"/>
    <property type="match status" value="1"/>
</dbReference>
<dbReference type="Gene3D" id="3.50.50.60">
    <property type="entry name" value="FAD/NAD(P)-binding domain"/>
    <property type="match status" value="1"/>
</dbReference>
<dbReference type="GO" id="GO:0016491">
    <property type="term" value="F:oxidoreductase activity"/>
    <property type="evidence" value="ECO:0007669"/>
    <property type="project" value="UniProtKB-KW"/>
</dbReference>
<comment type="caution">
    <text evidence="3">The sequence shown here is derived from an EMBL/GenBank/DDBJ whole genome shotgun (WGS) entry which is preliminary data.</text>
</comment>
<evidence type="ECO:0000259" key="2">
    <source>
        <dbReference type="Pfam" id="PF01266"/>
    </source>
</evidence>
<feature type="domain" description="FAD dependent oxidoreductase" evidence="2">
    <location>
        <begin position="9"/>
        <end position="314"/>
    </location>
</feature>
<evidence type="ECO:0000256" key="1">
    <source>
        <dbReference type="ARBA" id="ARBA00023002"/>
    </source>
</evidence>
<dbReference type="Pfam" id="PF01266">
    <property type="entry name" value="DAO"/>
    <property type="match status" value="1"/>
</dbReference>
<keyword evidence="1" id="KW-0560">Oxidoreductase</keyword>
<dbReference type="InterPro" id="IPR036188">
    <property type="entry name" value="FAD/NAD-bd_sf"/>
</dbReference>
<dbReference type="SUPFAM" id="SSF51905">
    <property type="entry name" value="FAD/NAD(P)-binding domain"/>
    <property type="match status" value="1"/>
</dbReference>
<evidence type="ECO:0000313" key="4">
    <source>
        <dbReference type="Proteomes" id="UP000094379"/>
    </source>
</evidence>
<dbReference type="AlphaFoldDB" id="A0A1E3GNE3"/>
<proteinExistence type="predicted"/>
<dbReference type="InterPro" id="IPR006076">
    <property type="entry name" value="FAD-dep_OxRdtase"/>
</dbReference>
<keyword evidence="4" id="KW-1185">Reference proteome</keyword>
<dbReference type="PANTHER" id="PTHR13847">
    <property type="entry name" value="SARCOSINE DEHYDROGENASE-RELATED"/>
    <property type="match status" value="1"/>
</dbReference>
<dbReference type="STRING" id="291169.A9E74_02663"/>
<dbReference type="EMBL" id="MCRI01000054">
    <property type="protein sequence ID" value="ODN65554.1"/>
    <property type="molecule type" value="Genomic_DNA"/>
</dbReference>
<dbReference type="Gene3D" id="3.30.9.10">
    <property type="entry name" value="D-Amino Acid Oxidase, subunit A, domain 2"/>
    <property type="match status" value="1"/>
</dbReference>